<reference evidence="1" key="1">
    <citation type="journal article" date="2021" name="Proc. Natl. Acad. Sci. U.S.A.">
        <title>A Catalog of Tens of Thousands of Viruses from Human Metagenomes Reveals Hidden Associations with Chronic Diseases.</title>
        <authorList>
            <person name="Tisza M.J."/>
            <person name="Buck C.B."/>
        </authorList>
    </citation>
    <scope>NUCLEOTIDE SEQUENCE</scope>
    <source>
        <strain evidence="1">Ctikv1</strain>
    </source>
</reference>
<dbReference type="EMBL" id="BK015046">
    <property type="protein sequence ID" value="DAD88715.1"/>
    <property type="molecule type" value="Genomic_DNA"/>
</dbReference>
<organism evidence="1">
    <name type="scientific">Caudovirales sp. ctikv1</name>
    <dbReference type="NCBI Taxonomy" id="2826781"/>
    <lineage>
        <taxon>Viruses</taxon>
        <taxon>Duplodnaviria</taxon>
        <taxon>Heunggongvirae</taxon>
        <taxon>Uroviricota</taxon>
        <taxon>Caudoviricetes</taxon>
    </lineage>
</organism>
<accession>A0A8S5N3K0</accession>
<proteinExistence type="predicted"/>
<sequence>MNKFPFKGSAETLPDKEIKHKTNVRCNARRKAERLMR</sequence>
<protein>
    <submittedName>
        <fullName evidence="1">Uncharacterized protein</fullName>
    </submittedName>
</protein>
<evidence type="ECO:0000313" key="1">
    <source>
        <dbReference type="EMBL" id="DAD88715.1"/>
    </source>
</evidence>
<name>A0A8S5N3K0_9CAUD</name>